<dbReference type="GO" id="GO:0005739">
    <property type="term" value="C:mitochondrion"/>
    <property type="evidence" value="ECO:0007669"/>
    <property type="project" value="UniProtKB-SubCell"/>
</dbReference>
<dbReference type="InterPro" id="IPR040459">
    <property type="entry name" value="MJ1316"/>
</dbReference>
<keyword evidence="3" id="KW-0809">Transit peptide</keyword>
<evidence type="ECO:0000256" key="5">
    <source>
        <dbReference type="SAM" id="MobiDB-lite"/>
    </source>
</evidence>
<accession>A0A9W7GJ47</accession>
<evidence type="ECO:0008006" key="10">
    <source>
        <dbReference type="Google" id="ProtNLM"/>
    </source>
</evidence>
<dbReference type="Gene3D" id="3.30.160.20">
    <property type="match status" value="1"/>
</dbReference>
<dbReference type="OrthoDB" id="277888at2759"/>
<protein>
    <recommendedName>
        <fullName evidence="10">Prokaryotic-type class I peptide chain release factors domain-containing protein</fullName>
    </recommendedName>
</protein>
<dbReference type="PANTHER" id="PTHR46203">
    <property type="entry name" value="PROBABLE PEPTIDE CHAIN RELEASE FACTOR C12ORF65"/>
    <property type="match status" value="1"/>
</dbReference>
<feature type="compositionally biased region" description="Basic residues" evidence="5">
    <location>
        <begin position="414"/>
        <end position="431"/>
    </location>
</feature>
<name>A0A9W7GJ47_9STRA</name>
<feature type="compositionally biased region" description="Basic and acidic residues" evidence="5">
    <location>
        <begin position="402"/>
        <end position="413"/>
    </location>
</feature>
<evidence type="ECO:0000256" key="1">
    <source>
        <dbReference type="ARBA" id="ARBA00004173"/>
    </source>
</evidence>
<comment type="similarity">
    <text evidence="2">Belongs to the prokaryotic/mitochondrial release factor family.</text>
</comment>
<dbReference type="InterPro" id="IPR000352">
    <property type="entry name" value="Pep_chain_release_fac_I"/>
</dbReference>
<feature type="domain" description="Prokaryotic-type class I peptide chain release factors" evidence="6">
    <location>
        <begin position="330"/>
        <end position="431"/>
    </location>
</feature>
<dbReference type="InterPro" id="IPR052405">
    <property type="entry name" value="Mito_Transl_Release_Factor"/>
</dbReference>
<reference evidence="9" key="1">
    <citation type="journal article" date="2023" name="Commun. Biol.">
        <title>Genome analysis of Parmales, the sister group of diatoms, reveals the evolutionary specialization of diatoms from phago-mixotrophs to photoautotrophs.</title>
        <authorList>
            <person name="Ban H."/>
            <person name="Sato S."/>
            <person name="Yoshikawa S."/>
            <person name="Yamada K."/>
            <person name="Nakamura Y."/>
            <person name="Ichinomiya M."/>
            <person name="Sato N."/>
            <person name="Blanc-Mathieu R."/>
            <person name="Endo H."/>
            <person name="Kuwata A."/>
            <person name="Ogata H."/>
        </authorList>
    </citation>
    <scope>NUCLEOTIDE SEQUENCE [LARGE SCALE GENOMIC DNA]</scope>
</reference>
<proteinExistence type="inferred from homology"/>
<evidence type="ECO:0000313" key="9">
    <source>
        <dbReference type="Proteomes" id="UP001165065"/>
    </source>
</evidence>
<evidence type="ECO:0000259" key="7">
    <source>
        <dbReference type="Pfam" id="PF04457"/>
    </source>
</evidence>
<evidence type="ECO:0000313" key="8">
    <source>
        <dbReference type="EMBL" id="GMI45829.1"/>
    </source>
</evidence>
<comment type="caution">
    <text evidence="8">The sequence shown here is derived from an EMBL/GenBank/DDBJ whole genome shotgun (WGS) entry which is preliminary data.</text>
</comment>
<dbReference type="Proteomes" id="UP001165065">
    <property type="component" value="Unassembled WGS sequence"/>
</dbReference>
<dbReference type="SUPFAM" id="SSF75620">
    <property type="entry name" value="Release factor"/>
    <property type="match status" value="1"/>
</dbReference>
<dbReference type="InterPro" id="IPR045853">
    <property type="entry name" value="Pep_chain_release_fac_I_sf"/>
</dbReference>
<organism evidence="8 9">
    <name type="scientific">Triparma columacea</name>
    <dbReference type="NCBI Taxonomy" id="722753"/>
    <lineage>
        <taxon>Eukaryota</taxon>
        <taxon>Sar</taxon>
        <taxon>Stramenopiles</taxon>
        <taxon>Ochrophyta</taxon>
        <taxon>Bolidophyceae</taxon>
        <taxon>Parmales</taxon>
        <taxon>Triparmaceae</taxon>
        <taxon>Triparma</taxon>
    </lineage>
</organism>
<comment type="subcellular location">
    <subcellularLocation>
        <location evidence="1">Mitochondrion</location>
    </subcellularLocation>
</comment>
<dbReference type="GO" id="GO:0003747">
    <property type="term" value="F:translation release factor activity"/>
    <property type="evidence" value="ECO:0007669"/>
    <property type="project" value="InterPro"/>
</dbReference>
<dbReference type="AlphaFoldDB" id="A0A9W7GJ47"/>
<keyword evidence="4" id="KW-0496">Mitochondrion</keyword>
<gene>
    <name evidence="8" type="ORF">TrCOL_g4074</name>
</gene>
<dbReference type="Pfam" id="PF00472">
    <property type="entry name" value="RF-1"/>
    <property type="match status" value="1"/>
</dbReference>
<feature type="region of interest" description="Disordered" evidence="5">
    <location>
        <begin position="402"/>
        <end position="439"/>
    </location>
</feature>
<feature type="domain" description="MJ1316 RNA cyclic group end recognition" evidence="7">
    <location>
        <begin position="113"/>
        <end position="185"/>
    </location>
</feature>
<dbReference type="Pfam" id="PF04457">
    <property type="entry name" value="MJ1316"/>
    <property type="match status" value="1"/>
</dbReference>
<keyword evidence="9" id="KW-1185">Reference proteome</keyword>
<sequence length="439" mass="50430">MFTRAIILTTTHAFPLTRIRVRQPACRAFTHFLSLPEKSYMPYSVEDDRILYDNRKLPPSELAAMMKRGERSVTKRLDHLKDRNTNGYKRLFCTSVGGEGDNETAKVSVKLTKCSEVLSRIKFDHGLIESEFMVDIYDRVDNVVERVPFDKENTSVSGNERQFVFAVPEHRIQAIYYKERCVWGRGDEQVDLMKSIYEIIGGYEEWEEERNRKRMELRKEVEQASFKLALEAGKDVWESWEGALQNIAGMMAEKGGAFRKIELETFTRDMLSSIDFPPSITLYLSSLAALAKEERMMGGGEVYLRMAMEIERQSSAGETLPTMQQAGMIEVVTLDENDIDESFVRGGGSGGQKVNKTASKVVLLHKPTNIRVSCQKTRSLEQNRKIARKLLREKLDEFLHGGESRSAVKGEVKKSKKARNKARSARRRRKKEEKEWEED</sequence>
<evidence type="ECO:0000256" key="2">
    <source>
        <dbReference type="ARBA" id="ARBA00010835"/>
    </source>
</evidence>
<dbReference type="EMBL" id="BRYA01000266">
    <property type="protein sequence ID" value="GMI45829.1"/>
    <property type="molecule type" value="Genomic_DNA"/>
</dbReference>
<evidence type="ECO:0000256" key="4">
    <source>
        <dbReference type="ARBA" id="ARBA00023128"/>
    </source>
</evidence>
<dbReference type="PANTHER" id="PTHR46203:SF1">
    <property type="entry name" value="MITOCHONDRIAL TRANSLATION RELEASE FACTOR IN RESCUE"/>
    <property type="match status" value="1"/>
</dbReference>
<evidence type="ECO:0000259" key="6">
    <source>
        <dbReference type="Pfam" id="PF00472"/>
    </source>
</evidence>
<evidence type="ECO:0000256" key="3">
    <source>
        <dbReference type="ARBA" id="ARBA00022946"/>
    </source>
</evidence>